<gene>
    <name evidence="13" type="ORF">Syun_026946</name>
</gene>
<dbReference type="Pfam" id="PF03595">
    <property type="entry name" value="SLAC1"/>
    <property type="match status" value="1"/>
</dbReference>
<keyword evidence="7 12" id="KW-0812">Transmembrane</keyword>
<sequence length="366" mass="41073">MPILAKLHAGYFRICLSLCSQALLWHSLISNKSDDMTYPRFLRRAFHLVFSSNKALVLQWSVAFLTTLLLTLLYSLRCLCCFDMIKKEFLHYVGVNYLFAPSTAWLLLLQSSPFLAPHSVCSRVLWWVFALPIVVLDVKIYGQWFTKGKRFLSTVANPTSQLSVIGNLVGARAAAKIGWRECALAMFSLGIAHYFVLFVTLYQRLSGTDQIPAMLRPVFFLFIAAPSMASLAWVSISGTFDTPSKMLFFLSLFLFTSLVSRPTLFKKSMKRFSIAWWAYPFPITVLALASMEYAREVKSSFACGLMLGLFILSVLISYGLLVFTAFNIGFLLRTNKDDPIFLVIPSSSSSSVATTTCVMSQDVVTN</sequence>
<comment type="subunit">
    <text evidence="4">Homotrimer.</text>
</comment>
<evidence type="ECO:0000256" key="10">
    <source>
        <dbReference type="ARBA" id="ARBA00023136"/>
    </source>
</evidence>
<keyword evidence="6" id="KW-1003">Cell membrane</keyword>
<evidence type="ECO:0000256" key="6">
    <source>
        <dbReference type="ARBA" id="ARBA00022475"/>
    </source>
</evidence>
<name>A0AAP0EER4_9MAGN</name>
<dbReference type="GO" id="GO:0006873">
    <property type="term" value="P:intracellular monoatomic ion homeostasis"/>
    <property type="evidence" value="ECO:0007669"/>
    <property type="project" value="InterPro"/>
</dbReference>
<dbReference type="CDD" id="cd09323">
    <property type="entry name" value="TDT_SLAC1_like"/>
    <property type="match status" value="1"/>
</dbReference>
<evidence type="ECO:0000313" key="13">
    <source>
        <dbReference type="EMBL" id="KAK9092035.1"/>
    </source>
</evidence>
<keyword evidence="9" id="KW-0406">Ion transport</keyword>
<keyword evidence="8 12" id="KW-1133">Transmembrane helix</keyword>
<feature type="transmembrane region" description="Helical" evidence="12">
    <location>
        <begin position="306"/>
        <end position="332"/>
    </location>
</feature>
<evidence type="ECO:0000256" key="11">
    <source>
        <dbReference type="ARBA" id="ARBA00054248"/>
    </source>
</evidence>
<dbReference type="PANTHER" id="PTHR31269:SF22">
    <property type="entry name" value="OS01G0247700 PROTEIN"/>
    <property type="match status" value="1"/>
</dbReference>
<comment type="caution">
    <text evidence="13">The sequence shown here is derived from an EMBL/GenBank/DDBJ whole genome shotgun (WGS) entry which is preliminary data.</text>
</comment>
<evidence type="ECO:0000256" key="9">
    <source>
        <dbReference type="ARBA" id="ARBA00023065"/>
    </source>
</evidence>
<organism evidence="13 14">
    <name type="scientific">Stephania yunnanensis</name>
    <dbReference type="NCBI Taxonomy" id="152371"/>
    <lineage>
        <taxon>Eukaryota</taxon>
        <taxon>Viridiplantae</taxon>
        <taxon>Streptophyta</taxon>
        <taxon>Embryophyta</taxon>
        <taxon>Tracheophyta</taxon>
        <taxon>Spermatophyta</taxon>
        <taxon>Magnoliopsida</taxon>
        <taxon>Ranunculales</taxon>
        <taxon>Menispermaceae</taxon>
        <taxon>Menispermoideae</taxon>
        <taxon>Cissampelideae</taxon>
        <taxon>Stephania</taxon>
    </lineage>
</organism>
<comment type="similarity">
    <text evidence="3">Belongs to the SLAC1 S-type anion channel family.</text>
</comment>
<dbReference type="GO" id="GO:0012505">
    <property type="term" value="C:endomembrane system"/>
    <property type="evidence" value="ECO:0007669"/>
    <property type="project" value="UniProtKB-SubCell"/>
</dbReference>
<feature type="transmembrane region" description="Helical" evidence="12">
    <location>
        <begin position="89"/>
        <end position="109"/>
    </location>
</feature>
<evidence type="ECO:0000256" key="3">
    <source>
        <dbReference type="ARBA" id="ARBA00007808"/>
    </source>
</evidence>
<protein>
    <submittedName>
        <fullName evidence="13">Uncharacterized protein</fullName>
    </submittedName>
</protein>
<dbReference type="Proteomes" id="UP001420932">
    <property type="component" value="Unassembled WGS sequence"/>
</dbReference>
<dbReference type="AlphaFoldDB" id="A0AAP0EER4"/>
<comment type="subcellular location">
    <subcellularLocation>
        <location evidence="2">Cell membrane</location>
    </subcellularLocation>
    <subcellularLocation>
        <location evidence="1">Endomembrane system</location>
        <topology evidence="1">Multi-pass membrane protein</topology>
    </subcellularLocation>
</comment>
<evidence type="ECO:0000256" key="5">
    <source>
        <dbReference type="ARBA" id="ARBA00022448"/>
    </source>
</evidence>
<dbReference type="InterPro" id="IPR004695">
    <property type="entry name" value="SLAC1/Mae1/Ssu1/TehA"/>
</dbReference>
<evidence type="ECO:0000256" key="12">
    <source>
        <dbReference type="SAM" id="Phobius"/>
    </source>
</evidence>
<evidence type="ECO:0000256" key="8">
    <source>
        <dbReference type="ARBA" id="ARBA00022989"/>
    </source>
</evidence>
<dbReference type="InterPro" id="IPR030183">
    <property type="entry name" value="SLAC/SLAH"/>
</dbReference>
<dbReference type="EMBL" id="JBBNAF010000012">
    <property type="protein sequence ID" value="KAK9092035.1"/>
    <property type="molecule type" value="Genomic_DNA"/>
</dbReference>
<dbReference type="GO" id="GO:0005886">
    <property type="term" value="C:plasma membrane"/>
    <property type="evidence" value="ECO:0007669"/>
    <property type="project" value="UniProtKB-SubCell"/>
</dbReference>
<reference evidence="13 14" key="1">
    <citation type="submission" date="2024-01" db="EMBL/GenBank/DDBJ databases">
        <title>Genome assemblies of Stephania.</title>
        <authorList>
            <person name="Yang L."/>
        </authorList>
    </citation>
    <scope>NUCLEOTIDE SEQUENCE [LARGE SCALE GENOMIC DNA]</scope>
    <source>
        <strain evidence="13">YNDBR</strain>
        <tissue evidence="13">Leaf</tissue>
    </source>
</reference>
<keyword evidence="10 12" id="KW-0472">Membrane</keyword>
<evidence type="ECO:0000256" key="1">
    <source>
        <dbReference type="ARBA" id="ARBA00004127"/>
    </source>
</evidence>
<feature type="transmembrane region" description="Helical" evidence="12">
    <location>
        <begin position="276"/>
        <end position="294"/>
    </location>
</feature>
<dbReference type="GO" id="GO:0008308">
    <property type="term" value="F:voltage-gated monoatomic anion channel activity"/>
    <property type="evidence" value="ECO:0007669"/>
    <property type="project" value="InterPro"/>
</dbReference>
<feature type="transmembrane region" description="Helical" evidence="12">
    <location>
        <begin position="246"/>
        <end position="264"/>
    </location>
</feature>
<accession>A0AAP0EER4</accession>
<dbReference type="FunFam" id="1.50.10.150:FF:000003">
    <property type="entry name" value="S-type anion channel SLAH1"/>
    <property type="match status" value="1"/>
</dbReference>
<dbReference type="InterPro" id="IPR038665">
    <property type="entry name" value="Voltage-dep_anion_channel_sf"/>
</dbReference>
<evidence type="ECO:0000256" key="4">
    <source>
        <dbReference type="ARBA" id="ARBA00011233"/>
    </source>
</evidence>
<comment type="function">
    <text evidence="11">Slow, weak voltage-dependent S-type anion efflux channel involved in maintenance of anion homeostasis.</text>
</comment>
<keyword evidence="14" id="KW-1185">Reference proteome</keyword>
<evidence type="ECO:0000256" key="2">
    <source>
        <dbReference type="ARBA" id="ARBA00004236"/>
    </source>
</evidence>
<evidence type="ECO:0000256" key="7">
    <source>
        <dbReference type="ARBA" id="ARBA00022692"/>
    </source>
</evidence>
<keyword evidence="5" id="KW-0813">Transport</keyword>
<dbReference type="Gene3D" id="1.50.10.150">
    <property type="entry name" value="Voltage-dependent anion channel"/>
    <property type="match status" value="1"/>
</dbReference>
<dbReference type="PANTHER" id="PTHR31269">
    <property type="entry name" value="S-TYPE ANION CHANNEL SLAH3"/>
    <property type="match status" value="1"/>
</dbReference>
<feature type="transmembrane region" description="Helical" evidence="12">
    <location>
        <begin position="57"/>
        <end position="77"/>
    </location>
</feature>
<evidence type="ECO:0000313" key="14">
    <source>
        <dbReference type="Proteomes" id="UP001420932"/>
    </source>
</evidence>
<proteinExistence type="inferred from homology"/>
<feature type="transmembrane region" description="Helical" evidence="12">
    <location>
        <begin position="124"/>
        <end position="142"/>
    </location>
</feature>
<feature type="transmembrane region" description="Helical" evidence="12">
    <location>
        <begin position="182"/>
        <end position="202"/>
    </location>
</feature>
<feature type="transmembrane region" description="Helical" evidence="12">
    <location>
        <begin position="214"/>
        <end position="234"/>
    </location>
</feature>